<evidence type="ECO:0000313" key="2">
    <source>
        <dbReference type="Proteomes" id="UP000635477"/>
    </source>
</evidence>
<gene>
    <name evidence="1" type="ORF">FZEAL_504</name>
</gene>
<proteinExistence type="predicted"/>
<reference evidence="1" key="1">
    <citation type="journal article" date="2020" name="BMC Genomics">
        <title>Correction to: Identification and distribution of gene clusters required for synthesis of sphingolipid metabolism inhibitors in diverse species of the filamentous fungus Fusarium.</title>
        <authorList>
            <person name="Kim H.S."/>
            <person name="Lohmar J.M."/>
            <person name="Busman M."/>
            <person name="Brown D.W."/>
            <person name="Naumann T.A."/>
            <person name="Divon H.H."/>
            <person name="Lysoe E."/>
            <person name="Uhlig S."/>
            <person name="Proctor R.H."/>
        </authorList>
    </citation>
    <scope>NUCLEOTIDE SEQUENCE</scope>
    <source>
        <strain evidence="1">NRRL 22465</strain>
    </source>
</reference>
<dbReference type="EMBL" id="JABEYC010000026">
    <property type="protein sequence ID" value="KAF4984292.1"/>
    <property type="molecule type" value="Genomic_DNA"/>
</dbReference>
<keyword evidence="2" id="KW-1185">Reference proteome</keyword>
<sequence length="111" mass="11873">MGAYEESAAAATEARREAGASLILAEDRQSSWPPMGSPELAGPWLLRDPIIEDGKDGRVFAVADVWFSHVVRIDGLGSIGPSAPRPLMSLAFSSEINHIERNMDVSTTAPP</sequence>
<dbReference type="AlphaFoldDB" id="A0A8H4UUU8"/>
<organism evidence="1 2">
    <name type="scientific">Fusarium zealandicum</name>
    <dbReference type="NCBI Taxonomy" id="1053134"/>
    <lineage>
        <taxon>Eukaryota</taxon>
        <taxon>Fungi</taxon>
        <taxon>Dikarya</taxon>
        <taxon>Ascomycota</taxon>
        <taxon>Pezizomycotina</taxon>
        <taxon>Sordariomycetes</taxon>
        <taxon>Hypocreomycetidae</taxon>
        <taxon>Hypocreales</taxon>
        <taxon>Nectriaceae</taxon>
        <taxon>Fusarium</taxon>
        <taxon>Fusarium staphyleae species complex</taxon>
    </lineage>
</organism>
<evidence type="ECO:0000313" key="1">
    <source>
        <dbReference type="EMBL" id="KAF4984292.1"/>
    </source>
</evidence>
<name>A0A8H4UUU8_9HYPO</name>
<protein>
    <submittedName>
        <fullName evidence="1">Uncharacterized protein</fullName>
    </submittedName>
</protein>
<reference evidence="1" key="2">
    <citation type="submission" date="2020-05" db="EMBL/GenBank/DDBJ databases">
        <authorList>
            <person name="Kim H.-S."/>
            <person name="Proctor R.H."/>
            <person name="Brown D.W."/>
        </authorList>
    </citation>
    <scope>NUCLEOTIDE SEQUENCE</scope>
    <source>
        <strain evidence="1">NRRL 22465</strain>
    </source>
</reference>
<dbReference type="Proteomes" id="UP000635477">
    <property type="component" value="Unassembled WGS sequence"/>
</dbReference>
<comment type="caution">
    <text evidence="1">The sequence shown here is derived from an EMBL/GenBank/DDBJ whole genome shotgun (WGS) entry which is preliminary data.</text>
</comment>
<accession>A0A8H4UUU8</accession>